<proteinExistence type="predicted"/>
<keyword evidence="2" id="KW-1185">Reference proteome</keyword>
<dbReference type="AlphaFoldDB" id="J3CEC0"/>
<evidence type="ECO:0000313" key="1">
    <source>
        <dbReference type="EMBL" id="EJL69939.1"/>
    </source>
</evidence>
<organism evidence="1 2">
    <name type="scientific">Chryseobacterium populi</name>
    <dbReference type="NCBI Taxonomy" id="1144316"/>
    <lineage>
        <taxon>Bacteria</taxon>
        <taxon>Pseudomonadati</taxon>
        <taxon>Bacteroidota</taxon>
        <taxon>Flavobacteriia</taxon>
        <taxon>Flavobacteriales</taxon>
        <taxon>Weeksellaceae</taxon>
        <taxon>Chryseobacterium group</taxon>
        <taxon>Chryseobacterium</taxon>
    </lineage>
</organism>
<dbReference type="PATRIC" id="fig|1144316.3.peg.2966"/>
<sequence>MSPGRLRSDFIFKTFYLSIFLFLLFTGKKEKNYFDTIAINDVKLAKAVPGEWRYSREEKFQTFEDFQKRKIKYPQ</sequence>
<accession>J3CEC0</accession>
<dbReference type="Proteomes" id="UP000007509">
    <property type="component" value="Unassembled WGS sequence"/>
</dbReference>
<name>J3CEC0_9FLAO</name>
<gene>
    <name evidence="1" type="ORF">PMI13_02946</name>
</gene>
<comment type="caution">
    <text evidence="1">The sequence shown here is derived from an EMBL/GenBank/DDBJ whole genome shotgun (WGS) entry which is preliminary data.</text>
</comment>
<evidence type="ECO:0000313" key="2">
    <source>
        <dbReference type="Proteomes" id="UP000007509"/>
    </source>
</evidence>
<protein>
    <submittedName>
        <fullName evidence="1">Uncharacterized protein</fullName>
    </submittedName>
</protein>
<reference evidence="1 2" key="1">
    <citation type="journal article" date="2012" name="J. Bacteriol.">
        <title>Twenty-one genome sequences from Pseudomonas species and 19 genome sequences from diverse bacteria isolated from the rhizosphere and endosphere of Populus deltoides.</title>
        <authorList>
            <person name="Brown S.D."/>
            <person name="Utturkar S.M."/>
            <person name="Klingeman D.M."/>
            <person name="Johnson C.M."/>
            <person name="Martin S.L."/>
            <person name="Land M.L."/>
            <person name="Lu T.Y."/>
            <person name="Schadt C.W."/>
            <person name="Doktycz M.J."/>
            <person name="Pelletier D.A."/>
        </authorList>
    </citation>
    <scope>NUCLEOTIDE SEQUENCE [LARGE SCALE GENOMIC DNA]</scope>
    <source>
        <strain evidence="1 2">CF314</strain>
    </source>
</reference>
<dbReference type="EMBL" id="AKJY01000063">
    <property type="protein sequence ID" value="EJL69939.1"/>
    <property type="molecule type" value="Genomic_DNA"/>
</dbReference>